<dbReference type="Proteomes" id="UP000011543">
    <property type="component" value="Unassembled WGS sequence"/>
</dbReference>
<dbReference type="KEGG" id="nmg:Nmag_0241"/>
<dbReference type="AlphaFoldDB" id="D3SX13"/>
<dbReference type="EMBL" id="AOHS01000009">
    <property type="protein sequence ID" value="ELY33495.1"/>
    <property type="molecule type" value="Genomic_DNA"/>
</dbReference>
<reference evidence="1" key="4">
    <citation type="submission" date="2016-09" db="EMBL/GenBank/DDBJ databases">
        <authorList>
            <person name="Pfeiffer F."/>
        </authorList>
    </citation>
    <scope>NUCLEOTIDE SEQUENCE</scope>
    <source>
        <strain evidence="1">ATCC 43099</strain>
    </source>
</reference>
<evidence type="ECO:0000313" key="4">
    <source>
        <dbReference type="Proteomes" id="UP000011543"/>
    </source>
</evidence>
<protein>
    <recommendedName>
        <fullName evidence="5">HTH domain protein</fullName>
    </recommendedName>
</protein>
<dbReference type="Proteomes" id="UP000001879">
    <property type="component" value="Chromosome"/>
</dbReference>
<evidence type="ECO:0000313" key="1">
    <source>
        <dbReference type="EMBL" id="ADD03833.1"/>
    </source>
</evidence>
<sequence>MGCVSGLIQGMVRVSIVPRKCEWGRVVRVETDDGQVHNIEAIGRDDEESLHKARVFRALYEGLGGFELEERRGAVPTGVACAGKAAIAAYLYTVQQMRPRDIAEDIGVSKRTVSQYISDVKAGRRL</sequence>
<accession>D3SX13</accession>
<evidence type="ECO:0008006" key="5">
    <source>
        <dbReference type="Google" id="ProtNLM"/>
    </source>
</evidence>
<reference evidence="3" key="1">
    <citation type="submission" date="2010-02" db="EMBL/GenBank/DDBJ databases">
        <title>Complete sequence of chromosome of Natrialba magadii ATCC 43099.</title>
        <authorList>
            <consortium name="US DOE Joint Genome Institute"/>
            <person name="Lucas S."/>
            <person name="Copeland A."/>
            <person name="Lapidus A."/>
            <person name="Cheng J.-F."/>
            <person name="Bruce D."/>
            <person name="Goodwin L."/>
            <person name="Pitluck S."/>
            <person name="Davenport K."/>
            <person name="Saunders E."/>
            <person name="Detter J.C."/>
            <person name="Han C."/>
            <person name="Tapia R."/>
            <person name="Land M."/>
            <person name="Hauser L."/>
            <person name="Kyrpides N."/>
            <person name="Mikhailova N."/>
            <person name="De Castro R.E."/>
            <person name="Maupin-Furlow J.A."/>
            <person name="Woyke T."/>
        </authorList>
    </citation>
    <scope>NUCLEOTIDE SEQUENCE [LARGE SCALE GENOMIC DNA]</scope>
    <source>
        <strain evidence="3">ATCC 43099 / DSM 3394 / CCM 3739 / CIP 104546 / IAM 13178 / JCM 8861 / NBRC 102185 / NCIMB 2190 / MS3</strain>
    </source>
</reference>
<gene>
    <name evidence="1" type="ordered locus">Nmag_0241</name>
    <name evidence="2" type="ORF">C500_01645</name>
</gene>
<dbReference type="EMBL" id="CP001932">
    <property type="protein sequence ID" value="ADD03833.1"/>
    <property type="molecule type" value="Genomic_DNA"/>
</dbReference>
<proteinExistence type="predicted"/>
<organism evidence="1 3">
    <name type="scientific">Natrialba magadii (strain ATCC 43099 / DSM 3394 / CCM 3739 / CIP 104546 / IAM 13178 / JCM 8861 / NBRC 102185 / NCIMB 2190 / MS3)</name>
    <name type="common">Natronobacterium magadii</name>
    <dbReference type="NCBI Taxonomy" id="547559"/>
    <lineage>
        <taxon>Archaea</taxon>
        <taxon>Methanobacteriati</taxon>
        <taxon>Methanobacteriota</taxon>
        <taxon>Stenosarchaea group</taxon>
        <taxon>Halobacteria</taxon>
        <taxon>Halobacteriales</taxon>
        <taxon>Natrialbaceae</taxon>
        <taxon>Natrialba</taxon>
    </lineage>
</organism>
<keyword evidence="3" id="KW-1185">Reference proteome</keyword>
<name>D3SX13_NATMM</name>
<reference evidence="2 4" key="3">
    <citation type="journal article" date="2014" name="PLoS Genet.">
        <title>Phylogenetically driven sequencing of extremely halophilic archaea reveals strategies for static and dynamic osmo-response.</title>
        <authorList>
            <person name="Becker E.A."/>
            <person name="Seitzer P.M."/>
            <person name="Tritt A."/>
            <person name="Larsen D."/>
            <person name="Krusor M."/>
            <person name="Yao A.I."/>
            <person name="Wu D."/>
            <person name="Madern D."/>
            <person name="Eisen J.A."/>
            <person name="Darling A.E."/>
            <person name="Facciotti M.T."/>
        </authorList>
    </citation>
    <scope>NUCLEOTIDE SEQUENCE [LARGE SCALE GENOMIC DNA]</scope>
    <source>
        <strain evidence="4">ATCC 43099 / DSM 3394 / CCM 3739 / CIP 104546 / IAM 13178 / JCM 8861 / NBRC 102185 / NCIMB 2190 / MS3</strain>
        <strain evidence="2">MS-3</strain>
    </source>
</reference>
<evidence type="ECO:0000313" key="2">
    <source>
        <dbReference type="EMBL" id="ELY33495.1"/>
    </source>
</evidence>
<dbReference type="HOGENOM" id="CLU_1976589_0_0_2"/>
<dbReference type="PaxDb" id="547559-Nmag_0241"/>
<reference evidence="1 3" key="2">
    <citation type="journal article" date="2012" name="BMC Genomics">
        <title>A comparative genomics perspective on the genetic content of the alkaliphilic haloarchaeon Natrialba magadii ATCC 43099T.</title>
        <authorList>
            <person name="Siddaramappa S."/>
            <person name="Challacombe J.F."/>
            <person name="Decastro R.E."/>
            <person name="Pfeiffer F."/>
            <person name="Sastre D.E."/>
            <person name="Gimenez M.I."/>
            <person name="Paggi R.A."/>
            <person name="Detter J.C."/>
            <person name="Davenport K.W."/>
            <person name="Goodwin L.A."/>
            <person name="Kyrpides N."/>
            <person name="Tapia R."/>
            <person name="Pitluck S."/>
            <person name="Lucas S."/>
            <person name="Woyke T."/>
            <person name="Maupin-Furlow J.A."/>
        </authorList>
    </citation>
    <scope>NUCLEOTIDE SEQUENCE [LARGE SCALE GENOMIC DNA]</scope>
    <source>
        <strain evidence="1">ATCC 43099</strain>
        <strain evidence="3">ATCC 43099 / DSM 3394 / CCM 3739 / CIP 104546 / IAM 13178 / JCM 8861 / NBRC 102185 / NCIMB 2190 / MS3</strain>
    </source>
</reference>
<evidence type="ECO:0000313" key="3">
    <source>
        <dbReference type="Proteomes" id="UP000001879"/>
    </source>
</evidence>